<feature type="domain" description="N-acetyltransferase" evidence="3">
    <location>
        <begin position="6"/>
        <end position="162"/>
    </location>
</feature>
<dbReference type="Gene3D" id="3.40.630.30">
    <property type="match status" value="1"/>
</dbReference>
<gene>
    <name evidence="4" type="ORF">D3791_14310</name>
</gene>
<sequence>MDTPSITFAEATPQDSKHVQSAAKIWAQAAAQRDHKPLPFDGSQALAGVERRWALPGARLVVASKDGVPAGFTLCSPQDGYLEIYYVAVAPDFWGQGVARELLAEVDHFAQKAGFHDLRLWAIADNSRAINLYRANGYRPTGEELTDEASGRVEILLSKAIL</sequence>
<name>A0A6H0SPA8_9MICC</name>
<dbReference type="SUPFAM" id="SSF55729">
    <property type="entry name" value="Acyl-CoA N-acyltransferases (Nat)"/>
    <property type="match status" value="1"/>
</dbReference>
<dbReference type="PANTHER" id="PTHR43420">
    <property type="entry name" value="ACETYLTRANSFERASE"/>
    <property type="match status" value="1"/>
</dbReference>
<dbReference type="InterPro" id="IPR016181">
    <property type="entry name" value="Acyl_CoA_acyltransferase"/>
</dbReference>
<dbReference type="CDD" id="cd04301">
    <property type="entry name" value="NAT_SF"/>
    <property type="match status" value="1"/>
</dbReference>
<organism evidence="4 5">
    <name type="scientific">Glutamicibacter mishrai</name>
    <dbReference type="NCBI Taxonomy" id="1775880"/>
    <lineage>
        <taxon>Bacteria</taxon>
        <taxon>Bacillati</taxon>
        <taxon>Actinomycetota</taxon>
        <taxon>Actinomycetes</taxon>
        <taxon>Micrococcales</taxon>
        <taxon>Micrococcaceae</taxon>
        <taxon>Glutamicibacter</taxon>
    </lineage>
</organism>
<evidence type="ECO:0000313" key="5">
    <source>
        <dbReference type="Proteomes" id="UP000502331"/>
    </source>
</evidence>
<dbReference type="Proteomes" id="UP000502331">
    <property type="component" value="Chromosome"/>
</dbReference>
<dbReference type="PANTHER" id="PTHR43420:SF47">
    <property type="entry name" value="N-ACETYLTRANSFERASE DOMAIN-CONTAINING PROTEIN"/>
    <property type="match status" value="1"/>
</dbReference>
<evidence type="ECO:0000259" key="3">
    <source>
        <dbReference type="PROSITE" id="PS51186"/>
    </source>
</evidence>
<dbReference type="RefSeq" id="WP_172512588.1">
    <property type="nucleotide sequence ID" value="NZ_CP032549.1"/>
</dbReference>
<accession>A0A6H0SPA8</accession>
<evidence type="ECO:0000313" key="4">
    <source>
        <dbReference type="EMBL" id="QIV88175.1"/>
    </source>
</evidence>
<dbReference type="AlphaFoldDB" id="A0A6H0SPA8"/>
<dbReference type="Pfam" id="PF00583">
    <property type="entry name" value="Acetyltransf_1"/>
    <property type="match status" value="1"/>
</dbReference>
<dbReference type="InterPro" id="IPR000182">
    <property type="entry name" value="GNAT_dom"/>
</dbReference>
<dbReference type="InterPro" id="IPR050680">
    <property type="entry name" value="YpeA/RimI_acetyltransf"/>
</dbReference>
<reference evidence="4 5" key="1">
    <citation type="submission" date="2018-09" db="EMBL/GenBank/DDBJ databases">
        <title>Glutamicibacter mishrai S5-52T (LMG 29155T = KCTC 39846T).</title>
        <authorList>
            <person name="Das S.K."/>
        </authorList>
    </citation>
    <scope>NUCLEOTIDE SEQUENCE [LARGE SCALE GENOMIC DNA]</scope>
    <source>
        <strain evidence="4 5">S5-52</strain>
    </source>
</reference>
<proteinExistence type="predicted"/>
<evidence type="ECO:0000256" key="2">
    <source>
        <dbReference type="ARBA" id="ARBA00023315"/>
    </source>
</evidence>
<keyword evidence="5" id="KW-1185">Reference proteome</keyword>
<dbReference type="GO" id="GO:0016747">
    <property type="term" value="F:acyltransferase activity, transferring groups other than amino-acyl groups"/>
    <property type="evidence" value="ECO:0007669"/>
    <property type="project" value="InterPro"/>
</dbReference>
<keyword evidence="2" id="KW-0012">Acyltransferase</keyword>
<dbReference type="EMBL" id="CP032549">
    <property type="protein sequence ID" value="QIV88175.1"/>
    <property type="molecule type" value="Genomic_DNA"/>
</dbReference>
<evidence type="ECO:0000256" key="1">
    <source>
        <dbReference type="ARBA" id="ARBA00022679"/>
    </source>
</evidence>
<dbReference type="PROSITE" id="PS51186">
    <property type="entry name" value="GNAT"/>
    <property type="match status" value="1"/>
</dbReference>
<keyword evidence="1 4" id="KW-0808">Transferase</keyword>
<protein>
    <submittedName>
        <fullName evidence="4">GNAT family N-acetyltransferase</fullName>
    </submittedName>
</protein>